<feature type="domain" description="Solute-binding protein family 3/N-terminal" evidence="3">
    <location>
        <begin position="33"/>
        <end position="264"/>
    </location>
</feature>
<protein>
    <submittedName>
        <fullName evidence="4">Putative ABC-type amino acid transport, periplasmic component</fullName>
    </submittedName>
</protein>
<dbReference type="GO" id="GO:0030313">
    <property type="term" value="C:cell envelope"/>
    <property type="evidence" value="ECO:0007669"/>
    <property type="project" value="UniProtKB-SubCell"/>
</dbReference>
<reference evidence="4" key="1">
    <citation type="submission" date="2009-10" db="EMBL/GenBank/DDBJ databases">
        <title>Diversity of trophic interactions inside an arsenic-rich microbial ecosystem.</title>
        <authorList>
            <person name="Bertin P.N."/>
            <person name="Heinrich-Salmeron A."/>
            <person name="Pelletier E."/>
            <person name="Goulhen-Chollet F."/>
            <person name="Arsene-Ploetze F."/>
            <person name="Gallien S."/>
            <person name="Calteau A."/>
            <person name="Vallenet D."/>
            <person name="Casiot C."/>
            <person name="Chane-Woon-Ming B."/>
            <person name="Giloteaux L."/>
            <person name="Barakat M."/>
            <person name="Bonnefoy V."/>
            <person name="Bruneel O."/>
            <person name="Chandler M."/>
            <person name="Cleiss J."/>
            <person name="Duran R."/>
            <person name="Elbaz-Poulichet F."/>
            <person name="Fonknechten N."/>
            <person name="Lauga B."/>
            <person name="Mornico D."/>
            <person name="Ortet P."/>
            <person name="Schaeffer C."/>
            <person name="Siguier P."/>
            <person name="Alexander Thil Smith A."/>
            <person name="Van Dorsselaer A."/>
            <person name="Weissenbach J."/>
            <person name="Medigue C."/>
            <person name="Le Paslier D."/>
        </authorList>
    </citation>
    <scope>NUCLEOTIDE SEQUENCE</scope>
</reference>
<proteinExistence type="predicted"/>
<dbReference type="Gene3D" id="3.40.190.10">
    <property type="entry name" value="Periplasmic binding protein-like II"/>
    <property type="match status" value="2"/>
</dbReference>
<dbReference type="PANTHER" id="PTHR35936:SF17">
    <property type="entry name" value="ARGININE-BINDING EXTRACELLULAR PROTEIN ARTP"/>
    <property type="match status" value="1"/>
</dbReference>
<evidence type="ECO:0000256" key="2">
    <source>
        <dbReference type="ARBA" id="ARBA00022729"/>
    </source>
</evidence>
<comment type="subcellular location">
    <subcellularLocation>
        <location evidence="1">Cell envelope</location>
    </subcellularLocation>
</comment>
<organism evidence="4">
    <name type="scientific">mine drainage metagenome</name>
    <dbReference type="NCBI Taxonomy" id="410659"/>
    <lineage>
        <taxon>unclassified sequences</taxon>
        <taxon>metagenomes</taxon>
        <taxon>ecological metagenomes</taxon>
    </lineage>
</organism>
<dbReference type="Pfam" id="PF00497">
    <property type="entry name" value="SBP_bac_3"/>
    <property type="match status" value="1"/>
</dbReference>
<evidence type="ECO:0000313" key="4">
    <source>
        <dbReference type="EMBL" id="CBH76002.1"/>
    </source>
</evidence>
<sequence length="280" mass="29517">MMDFKLARCLAALCVSASIFVSLGTSAAAAGAPLRIGSDISYAPLEFFSKGNPNPRGFDMDLARALGARLGRPVQFLNRSFDSLLGGVADGTLDLAISAISDTRAREQKVSFVDYFLAGSGMLVPAGNRYHIFSLAALCGLPVDVQFATSQAIALQAQSVACKRVGLAPILLQQRATDDAALSMLLSGKSDVHVTDFPVIAYLARTLDGGKRYVVAGRQFDVVPYGIAVAKNDVALTDAVQSALQSLIADGTYDRLLAKWGLGQGALRSTPIDAGTLYEH</sequence>
<dbReference type="InterPro" id="IPR001638">
    <property type="entry name" value="Solute-binding_3/MltF_N"/>
</dbReference>
<evidence type="ECO:0000256" key="1">
    <source>
        <dbReference type="ARBA" id="ARBA00004196"/>
    </source>
</evidence>
<dbReference type="PROSITE" id="PS01039">
    <property type="entry name" value="SBP_BACTERIAL_3"/>
    <property type="match status" value="1"/>
</dbReference>
<dbReference type="InterPro" id="IPR018313">
    <property type="entry name" value="SBP_3_CS"/>
</dbReference>
<gene>
    <name evidence="4" type="ORF">CARN1_0482</name>
</gene>
<name>E6PHR4_9ZZZZ</name>
<comment type="caution">
    <text evidence="4">The sequence shown here is derived from an EMBL/GenBank/DDBJ whole genome shotgun (WGS) entry which is preliminary data.</text>
</comment>
<keyword evidence="2" id="KW-0732">Signal</keyword>
<dbReference type="SMART" id="SM00062">
    <property type="entry name" value="PBPb"/>
    <property type="match status" value="1"/>
</dbReference>
<dbReference type="AlphaFoldDB" id="E6PHR4"/>
<accession>E6PHR4</accession>
<dbReference type="SUPFAM" id="SSF53850">
    <property type="entry name" value="Periplasmic binding protein-like II"/>
    <property type="match status" value="1"/>
</dbReference>
<dbReference type="PANTHER" id="PTHR35936">
    <property type="entry name" value="MEMBRANE-BOUND LYTIC MUREIN TRANSGLYCOSYLASE F"/>
    <property type="match status" value="1"/>
</dbReference>
<dbReference type="CDD" id="cd01004">
    <property type="entry name" value="PBP2_MidA_like"/>
    <property type="match status" value="1"/>
</dbReference>
<dbReference type="EMBL" id="CABL01000019">
    <property type="protein sequence ID" value="CBH76002.1"/>
    <property type="molecule type" value="Genomic_DNA"/>
</dbReference>
<evidence type="ECO:0000259" key="3">
    <source>
        <dbReference type="SMART" id="SM00062"/>
    </source>
</evidence>